<evidence type="ECO:0000256" key="2">
    <source>
        <dbReference type="ARBA" id="ARBA00022679"/>
    </source>
</evidence>
<dbReference type="RefSeq" id="WP_052269885.1">
    <property type="nucleotide sequence ID" value="NZ_CP021080.1"/>
</dbReference>
<dbReference type="InterPro" id="IPR029063">
    <property type="entry name" value="SAM-dependent_MTases_sf"/>
</dbReference>
<dbReference type="GO" id="GO:0032259">
    <property type="term" value="P:methylation"/>
    <property type="evidence" value="ECO:0007669"/>
    <property type="project" value="UniProtKB-KW"/>
</dbReference>
<evidence type="ECO:0000313" key="8">
    <source>
        <dbReference type="Proteomes" id="UP000031501"/>
    </source>
</evidence>
<dbReference type="Pfam" id="PF00891">
    <property type="entry name" value="Methyltransf_2"/>
    <property type="match status" value="1"/>
</dbReference>
<dbReference type="PIRSF" id="PIRSF005739">
    <property type="entry name" value="O-mtase"/>
    <property type="match status" value="1"/>
</dbReference>
<reference evidence="7 8" key="1">
    <citation type="submission" date="2017-07" db="EMBL/GenBank/DDBJ databases">
        <title>Genome sequence of Streptomyces pluripotens MUSC 137T.</title>
        <authorList>
            <person name="Ser H.-L."/>
            <person name="Lee L.-H."/>
        </authorList>
    </citation>
    <scope>NUCLEOTIDE SEQUENCE [LARGE SCALE GENOMIC DNA]</scope>
    <source>
        <strain evidence="7 8">MUSC 137</strain>
    </source>
</reference>
<feature type="domain" description="O-methyltransferase dimerisation" evidence="6">
    <location>
        <begin position="18"/>
        <end position="90"/>
    </location>
</feature>
<dbReference type="GO" id="GO:0008171">
    <property type="term" value="F:O-methyltransferase activity"/>
    <property type="evidence" value="ECO:0007669"/>
    <property type="project" value="InterPro"/>
</dbReference>
<dbReference type="CDD" id="cd02440">
    <property type="entry name" value="AdoMet_MTases"/>
    <property type="match status" value="1"/>
</dbReference>
<dbReference type="InterPro" id="IPR036388">
    <property type="entry name" value="WH-like_DNA-bd_sf"/>
</dbReference>
<keyword evidence="3" id="KW-0949">S-adenosyl-L-methionine</keyword>
<protein>
    <submittedName>
        <fullName evidence="7">Methyltransferase</fullName>
    </submittedName>
</protein>
<dbReference type="PANTHER" id="PTHR43712">
    <property type="entry name" value="PUTATIVE (AFU_ORTHOLOGUE AFUA_4G14580)-RELATED"/>
    <property type="match status" value="1"/>
</dbReference>
<evidence type="ECO:0000259" key="5">
    <source>
        <dbReference type="Pfam" id="PF00891"/>
    </source>
</evidence>
<feature type="active site" description="Proton acceptor" evidence="4">
    <location>
        <position position="249"/>
    </location>
</feature>
<dbReference type="PROSITE" id="PS51683">
    <property type="entry name" value="SAM_OMT_II"/>
    <property type="match status" value="1"/>
</dbReference>
<evidence type="ECO:0000256" key="4">
    <source>
        <dbReference type="PIRSR" id="PIRSR005739-1"/>
    </source>
</evidence>
<dbReference type="OrthoDB" id="4145676at2"/>
<keyword evidence="2 7" id="KW-0808">Transferase</keyword>
<dbReference type="Gene3D" id="3.40.50.150">
    <property type="entry name" value="Vaccinia Virus protein VP39"/>
    <property type="match status" value="1"/>
</dbReference>
<dbReference type="SUPFAM" id="SSF46785">
    <property type="entry name" value="Winged helix' DNA-binding domain"/>
    <property type="match status" value="1"/>
</dbReference>
<evidence type="ECO:0000313" key="7">
    <source>
        <dbReference type="EMBL" id="ASN27695.1"/>
    </source>
</evidence>
<dbReference type="GO" id="GO:0046983">
    <property type="term" value="F:protein dimerization activity"/>
    <property type="evidence" value="ECO:0007669"/>
    <property type="project" value="InterPro"/>
</dbReference>
<gene>
    <name evidence="7" type="ORF">LK07_30795</name>
</gene>
<sequence length="356" mass="38200">MLTRQDTEAGLRRRMLGLLTGAWTTQAIRTAVELGLVDALADGVRPARDAAERIAADPGATERLLLFLAGLGVVEPLPDGYALTPLGALLRTGIPGSARQLALLYGDEFHRSWHELPYAVRTGQEGFAKVFGEPAFDYMTERPDMAERFAGAMAFGDVFFESLTAAHDFRGVRSVLDVGGGDGALLASLLTQCRWLRGVVVDQPHVSELCGTRMSEAGVADRFAFVGADFFTDPLPPGCDVHVLSRILHDWDDDRCVALLSACADALAPGGVVLVVERPLPEEPHGSQDGTVDLATAWDLHMLVNTSSGRERTPREYERLFVRAGLEPAGRATLPLDMEVLAARPVAATGEAGGEE</sequence>
<dbReference type="InterPro" id="IPR036390">
    <property type="entry name" value="WH_DNA-bd_sf"/>
</dbReference>
<dbReference type="InterPro" id="IPR001077">
    <property type="entry name" value="COMT_C"/>
</dbReference>
<dbReference type="SUPFAM" id="SSF53335">
    <property type="entry name" value="S-adenosyl-L-methionine-dependent methyltransferases"/>
    <property type="match status" value="1"/>
</dbReference>
<evidence type="ECO:0000259" key="6">
    <source>
        <dbReference type="Pfam" id="PF08100"/>
    </source>
</evidence>
<dbReference type="AlphaFoldDB" id="A0A221P7D4"/>
<dbReference type="Proteomes" id="UP000031501">
    <property type="component" value="Chromosome"/>
</dbReference>
<dbReference type="Gene3D" id="1.10.10.10">
    <property type="entry name" value="Winged helix-like DNA-binding domain superfamily/Winged helix DNA-binding domain"/>
    <property type="match status" value="1"/>
</dbReference>
<accession>A0A221P7D4</accession>
<feature type="domain" description="O-methyltransferase C-terminal" evidence="5">
    <location>
        <begin position="113"/>
        <end position="326"/>
    </location>
</feature>
<organism evidence="7 8">
    <name type="scientific">Streptomyces pluripotens</name>
    <dbReference type="NCBI Taxonomy" id="1355015"/>
    <lineage>
        <taxon>Bacteria</taxon>
        <taxon>Bacillati</taxon>
        <taxon>Actinomycetota</taxon>
        <taxon>Actinomycetes</taxon>
        <taxon>Kitasatosporales</taxon>
        <taxon>Streptomycetaceae</taxon>
        <taxon>Streptomyces</taxon>
    </lineage>
</organism>
<evidence type="ECO:0000256" key="1">
    <source>
        <dbReference type="ARBA" id="ARBA00022603"/>
    </source>
</evidence>
<dbReference type="EMBL" id="CP022433">
    <property type="protein sequence ID" value="ASN27695.1"/>
    <property type="molecule type" value="Genomic_DNA"/>
</dbReference>
<evidence type="ECO:0000256" key="3">
    <source>
        <dbReference type="ARBA" id="ARBA00022691"/>
    </source>
</evidence>
<dbReference type="STRING" id="1355015.LK06_029600"/>
<dbReference type="PANTHER" id="PTHR43712:SF2">
    <property type="entry name" value="O-METHYLTRANSFERASE CICE"/>
    <property type="match status" value="1"/>
</dbReference>
<dbReference type="InterPro" id="IPR012967">
    <property type="entry name" value="COMT_dimerisation"/>
</dbReference>
<dbReference type="InterPro" id="IPR016461">
    <property type="entry name" value="COMT-like"/>
</dbReference>
<dbReference type="KEGG" id="splu:LK06_029600"/>
<keyword evidence="1 7" id="KW-0489">Methyltransferase</keyword>
<proteinExistence type="predicted"/>
<dbReference type="Pfam" id="PF08100">
    <property type="entry name" value="Dimerisation"/>
    <property type="match status" value="1"/>
</dbReference>
<name>A0A221P7D4_9ACTN</name>
<keyword evidence="8" id="KW-1185">Reference proteome</keyword>